<accession>A0ABY2QGI6</accession>
<organism evidence="7 8">
    <name type="scientific">Sphingomonas olei</name>
    <dbReference type="NCBI Taxonomy" id="1886787"/>
    <lineage>
        <taxon>Bacteria</taxon>
        <taxon>Pseudomonadati</taxon>
        <taxon>Pseudomonadota</taxon>
        <taxon>Alphaproteobacteria</taxon>
        <taxon>Sphingomonadales</taxon>
        <taxon>Sphingomonadaceae</taxon>
        <taxon>Sphingomonas</taxon>
    </lineage>
</organism>
<feature type="transmembrane region" description="Helical" evidence="6">
    <location>
        <begin position="449"/>
        <end position="468"/>
    </location>
</feature>
<feature type="transmembrane region" description="Helical" evidence="6">
    <location>
        <begin position="98"/>
        <end position="118"/>
    </location>
</feature>
<protein>
    <submittedName>
        <fullName evidence="7">AmpG family muropeptide MFS transporter</fullName>
    </submittedName>
</protein>
<comment type="caution">
    <text evidence="7">The sequence shown here is derived from an EMBL/GenBank/DDBJ whole genome shotgun (WGS) entry which is preliminary data.</text>
</comment>
<evidence type="ECO:0000256" key="2">
    <source>
        <dbReference type="ARBA" id="ARBA00022448"/>
    </source>
</evidence>
<sequence length="478" mass="50911">MALYGLLGFAAGLPFYMFSTVLALRLQAHGVALAVIGFFAWVQLLPTLKFVWAPLLDRYAVPGFSRFYGKRRGWLMLAQLGIFASMLGMALTAGDGSLAVTALFAVLLAFWTTTLEIAADAWRIELFPSQDEQGPIVAANLWGYRSAMVAAGSGALLLADWSGWTLAYLAIALAAFLPFPVLAAMRGADDRDVERVTSLATGILASVIILALTTVVTMAVGWVILRAAEGAGIDAGSNVTPWVLGLCMLPFLAMAAALPRIRRAPPTSALRRSVALGPFVNFFWRFGFGALVLMAFVSLYRMGDVLALNLSKPMIKDLGYSLTQIGRADSLVALLSSIVGVGLAGWLVTRWSMTWALAVGALLAGIGNFAFVWLAQQPVDEVLLYVATGLDQFGNGFAGTVFVVYLSLLVNPRFAGAQYAFLTGFAFMLPRLLAGAGGTIVGAIGYDNFFLLSGALSVVTIVFLPALARIHSRPDDDA</sequence>
<dbReference type="Proteomes" id="UP000308038">
    <property type="component" value="Unassembled WGS sequence"/>
</dbReference>
<dbReference type="InterPro" id="IPR004752">
    <property type="entry name" value="AmpG_permease/AT-1"/>
</dbReference>
<dbReference type="Gene3D" id="1.20.1250.20">
    <property type="entry name" value="MFS general substrate transporter like domains"/>
    <property type="match status" value="1"/>
</dbReference>
<reference evidence="7 8" key="1">
    <citation type="submission" date="2019-04" db="EMBL/GenBank/DDBJ databases">
        <title>Microbes associate with the intestines of laboratory mice.</title>
        <authorList>
            <person name="Navarre W."/>
            <person name="Wong E."/>
            <person name="Huang K.C."/>
            <person name="Tropini C."/>
            <person name="Ng K."/>
            <person name="Yu B."/>
        </authorList>
    </citation>
    <scope>NUCLEOTIDE SEQUENCE [LARGE SCALE GENOMIC DNA]</scope>
    <source>
        <strain evidence="7 8">NM83_B4-11</strain>
    </source>
</reference>
<evidence type="ECO:0000256" key="5">
    <source>
        <dbReference type="ARBA" id="ARBA00023136"/>
    </source>
</evidence>
<feature type="transmembrane region" description="Helical" evidence="6">
    <location>
        <begin position="196"/>
        <end position="222"/>
    </location>
</feature>
<evidence type="ECO:0000256" key="4">
    <source>
        <dbReference type="ARBA" id="ARBA00022989"/>
    </source>
</evidence>
<dbReference type="InterPro" id="IPR036259">
    <property type="entry name" value="MFS_trans_sf"/>
</dbReference>
<feature type="transmembrane region" description="Helical" evidence="6">
    <location>
        <begin position="282"/>
        <end position="300"/>
    </location>
</feature>
<feature type="transmembrane region" description="Helical" evidence="6">
    <location>
        <begin position="33"/>
        <end position="52"/>
    </location>
</feature>
<dbReference type="EMBL" id="SSTI01000007">
    <property type="protein sequence ID" value="THG39722.1"/>
    <property type="molecule type" value="Genomic_DNA"/>
</dbReference>
<proteinExistence type="predicted"/>
<evidence type="ECO:0000256" key="6">
    <source>
        <dbReference type="SAM" id="Phobius"/>
    </source>
</evidence>
<feature type="transmembrane region" description="Helical" evidence="6">
    <location>
        <begin position="165"/>
        <end position="184"/>
    </location>
</feature>
<evidence type="ECO:0000256" key="3">
    <source>
        <dbReference type="ARBA" id="ARBA00022692"/>
    </source>
</evidence>
<dbReference type="PANTHER" id="PTHR12778:SF10">
    <property type="entry name" value="MAJOR FACILITATOR SUPERFAMILY DOMAIN-CONTAINING PROTEIN 3"/>
    <property type="match status" value="1"/>
</dbReference>
<comment type="subcellular location">
    <subcellularLocation>
        <location evidence="1">Membrane</location>
        <topology evidence="1">Multi-pass membrane protein</topology>
    </subcellularLocation>
</comment>
<feature type="transmembrane region" description="Helical" evidence="6">
    <location>
        <begin position="73"/>
        <end position="92"/>
    </location>
</feature>
<gene>
    <name evidence="7" type="ORF">E5988_10965</name>
</gene>
<name>A0ABY2QGI6_9SPHN</name>
<evidence type="ECO:0000313" key="8">
    <source>
        <dbReference type="Proteomes" id="UP000308038"/>
    </source>
</evidence>
<feature type="transmembrane region" description="Helical" evidence="6">
    <location>
        <begin position="382"/>
        <end position="408"/>
    </location>
</feature>
<dbReference type="PANTHER" id="PTHR12778">
    <property type="entry name" value="SOLUTE CARRIER FAMILY 33 ACETYL-COA TRANSPORTER -RELATED"/>
    <property type="match status" value="1"/>
</dbReference>
<feature type="transmembrane region" description="Helical" evidence="6">
    <location>
        <begin position="242"/>
        <end position="261"/>
    </location>
</feature>
<evidence type="ECO:0000256" key="1">
    <source>
        <dbReference type="ARBA" id="ARBA00004141"/>
    </source>
</evidence>
<keyword evidence="2" id="KW-0813">Transport</keyword>
<feature type="transmembrane region" description="Helical" evidence="6">
    <location>
        <begin position="420"/>
        <end position="443"/>
    </location>
</feature>
<feature type="transmembrane region" description="Helical" evidence="6">
    <location>
        <begin position="355"/>
        <end position="376"/>
    </location>
</feature>
<keyword evidence="4 6" id="KW-1133">Transmembrane helix</keyword>
<keyword evidence="3 6" id="KW-0812">Transmembrane</keyword>
<dbReference type="SUPFAM" id="SSF103473">
    <property type="entry name" value="MFS general substrate transporter"/>
    <property type="match status" value="2"/>
</dbReference>
<keyword evidence="5 6" id="KW-0472">Membrane</keyword>
<feature type="transmembrane region" description="Helical" evidence="6">
    <location>
        <begin position="330"/>
        <end position="348"/>
    </location>
</feature>
<keyword evidence="8" id="KW-1185">Reference proteome</keyword>
<evidence type="ECO:0000313" key="7">
    <source>
        <dbReference type="EMBL" id="THG39722.1"/>
    </source>
</evidence>